<keyword evidence="4 5" id="KW-0804">Transcription</keyword>
<evidence type="ECO:0000256" key="5">
    <source>
        <dbReference type="HAMAP-Rule" id="MF_00081"/>
    </source>
</evidence>
<dbReference type="InterPro" id="IPR029016">
    <property type="entry name" value="GAF-like_dom_sf"/>
</dbReference>
<evidence type="ECO:0000259" key="7">
    <source>
        <dbReference type="Pfam" id="PF03444"/>
    </source>
</evidence>
<dbReference type="InterPro" id="IPR021153">
    <property type="entry name" value="HrcA_C"/>
</dbReference>
<dbReference type="HAMAP" id="MF_00081">
    <property type="entry name" value="HrcA"/>
    <property type="match status" value="1"/>
</dbReference>
<keyword evidence="9" id="KW-1185">Reference proteome</keyword>
<dbReference type="InterPro" id="IPR005104">
    <property type="entry name" value="WHTH_HrcA_DNA-bd"/>
</dbReference>
<dbReference type="SUPFAM" id="SSF46785">
    <property type="entry name" value="Winged helix' DNA-binding domain"/>
    <property type="match status" value="1"/>
</dbReference>
<dbReference type="InterPro" id="IPR023120">
    <property type="entry name" value="WHTH_transcript_rep_HrcA_IDD"/>
</dbReference>
<dbReference type="InterPro" id="IPR036390">
    <property type="entry name" value="WH_DNA-bd_sf"/>
</dbReference>
<dbReference type="NCBIfam" id="TIGR00331">
    <property type="entry name" value="hrcA"/>
    <property type="match status" value="1"/>
</dbReference>
<dbReference type="RefSeq" id="WP_252767119.1">
    <property type="nucleotide sequence ID" value="NZ_CP097117.1"/>
</dbReference>
<dbReference type="Gene3D" id="1.10.10.10">
    <property type="entry name" value="Winged helix-like DNA-binding domain superfamily/Winged helix DNA-binding domain"/>
    <property type="match status" value="1"/>
</dbReference>
<keyword evidence="1 5" id="KW-0678">Repressor</keyword>
<dbReference type="Proteomes" id="UP001055911">
    <property type="component" value="Chromosome"/>
</dbReference>
<reference evidence="8" key="1">
    <citation type="submission" date="2022-05" db="EMBL/GenBank/DDBJ databases">
        <authorList>
            <person name="Oliphant S.A."/>
            <person name="Watson-Haigh N.S."/>
            <person name="Sumby K.M."/>
            <person name="Gardner J.M."/>
            <person name="Jiranek V."/>
        </authorList>
    </citation>
    <scope>NUCLEOTIDE SEQUENCE</scope>
    <source>
        <strain evidence="8">KI4_B1</strain>
    </source>
</reference>
<dbReference type="InterPro" id="IPR002571">
    <property type="entry name" value="HrcA"/>
</dbReference>
<evidence type="ECO:0000259" key="6">
    <source>
        <dbReference type="Pfam" id="PF01628"/>
    </source>
</evidence>
<feature type="domain" description="Winged helix-turn-helix transcription repressor HrcA DNA-binding" evidence="7">
    <location>
        <begin position="1"/>
        <end position="66"/>
    </location>
</feature>
<dbReference type="EMBL" id="CP097119">
    <property type="protein sequence ID" value="USS89569.1"/>
    <property type="molecule type" value="Genomic_DNA"/>
</dbReference>
<dbReference type="GO" id="GO:0003677">
    <property type="term" value="F:DNA binding"/>
    <property type="evidence" value="ECO:0007669"/>
    <property type="project" value="InterPro"/>
</dbReference>
<evidence type="ECO:0000313" key="9">
    <source>
        <dbReference type="Proteomes" id="UP001055911"/>
    </source>
</evidence>
<comment type="similarity">
    <text evidence="5">Belongs to the HrcA family.</text>
</comment>
<dbReference type="PIRSF" id="PIRSF005485">
    <property type="entry name" value="HrcA"/>
    <property type="match status" value="1"/>
</dbReference>
<dbReference type="PANTHER" id="PTHR34824:SF1">
    <property type="entry name" value="HEAT-INDUCIBLE TRANSCRIPTION REPRESSOR HRCA"/>
    <property type="match status" value="1"/>
</dbReference>
<dbReference type="Pfam" id="PF01628">
    <property type="entry name" value="HrcA"/>
    <property type="match status" value="1"/>
</dbReference>
<organism evidence="8 9">
    <name type="scientific">Fructilactobacillus cliffordii</name>
    <dbReference type="NCBI Taxonomy" id="2940299"/>
    <lineage>
        <taxon>Bacteria</taxon>
        <taxon>Bacillati</taxon>
        <taxon>Bacillota</taxon>
        <taxon>Bacilli</taxon>
        <taxon>Lactobacillales</taxon>
        <taxon>Lactobacillaceae</taxon>
        <taxon>Fructilactobacillus</taxon>
    </lineage>
</organism>
<sequence>MLTDRQNLILKQIVDEYSQTGEPVGSKSLAQHLPIKVSSATIRNEMSVLSQNHFIEQVHTSSGRIPSYQGYRYYVDNLTQPIPLEVQARDYITEMLAGSFKQLDDIVRQSADLLSQITDYTALTFTPMLQQQDVVESFRLTQINHQNFMAIMMMKSGLVQSQPFLTEQPLTSSDGSHVEAWLNQHLRGESLSQVTQTLEAELASGNQQPADFTQIVNAFVVVANKLRHEQFFVSGRSNLFHGVGAETFANLKPLYSSLSSATDLDTILQSSGQDVSVRLGSELHNDLWRNYSIISGTYDAGAHGVGRIAVIGPTRMFYPRVMGLVDAFRDELQTRIRSYYHDYDQ</sequence>
<evidence type="ECO:0000256" key="2">
    <source>
        <dbReference type="ARBA" id="ARBA00023015"/>
    </source>
</evidence>
<dbReference type="Pfam" id="PF03444">
    <property type="entry name" value="WHD_HrcA"/>
    <property type="match status" value="1"/>
</dbReference>
<feature type="domain" description="Heat-inducible transcription repressor HrcA C-terminal" evidence="6">
    <location>
        <begin position="104"/>
        <end position="322"/>
    </location>
</feature>
<evidence type="ECO:0000256" key="1">
    <source>
        <dbReference type="ARBA" id="ARBA00022491"/>
    </source>
</evidence>
<dbReference type="SUPFAM" id="SSF55781">
    <property type="entry name" value="GAF domain-like"/>
    <property type="match status" value="1"/>
</dbReference>
<gene>
    <name evidence="5 8" type="primary">hrcA</name>
    <name evidence="8" type="ORF">M3M40_01920</name>
</gene>
<name>A0A9Q9E371_9LACO</name>
<comment type="function">
    <text evidence="5">Negative regulator of class I heat shock genes (grpE-dnaK-dnaJ and groELS operons). Prevents heat-shock induction of these operons.</text>
</comment>
<dbReference type="AlphaFoldDB" id="A0A9Q9E371"/>
<keyword evidence="2 5" id="KW-0805">Transcription regulation</keyword>
<dbReference type="PANTHER" id="PTHR34824">
    <property type="entry name" value="HEAT-INDUCIBLE TRANSCRIPTION REPRESSOR HRCA"/>
    <property type="match status" value="1"/>
</dbReference>
<protein>
    <recommendedName>
        <fullName evidence="5">Heat-inducible transcription repressor HrcA</fullName>
    </recommendedName>
</protein>
<evidence type="ECO:0000256" key="3">
    <source>
        <dbReference type="ARBA" id="ARBA00023016"/>
    </source>
</evidence>
<dbReference type="Gene3D" id="3.30.450.40">
    <property type="match status" value="1"/>
</dbReference>
<keyword evidence="3 5" id="KW-0346">Stress response</keyword>
<evidence type="ECO:0000256" key="4">
    <source>
        <dbReference type="ARBA" id="ARBA00023163"/>
    </source>
</evidence>
<evidence type="ECO:0000313" key="8">
    <source>
        <dbReference type="EMBL" id="USS89569.1"/>
    </source>
</evidence>
<dbReference type="Gene3D" id="3.30.390.60">
    <property type="entry name" value="Heat-inducible transcription repressor hrca homolog, domain 3"/>
    <property type="match status" value="1"/>
</dbReference>
<accession>A0A9Q9E371</accession>
<dbReference type="InterPro" id="IPR036388">
    <property type="entry name" value="WH-like_DNA-bd_sf"/>
</dbReference>
<proteinExistence type="inferred from homology"/>
<dbReference type="GO" id="GO:0045892">
    <property type="term" value="P:negative regulation of DNA-templated transcription"/>
    <property type="evidence" value="ECO:0007669"/>
    <property type="project" value="UniProtKB-UniRule"/>
</dbReference>